<keyword evidence="3" id="KW-1185">Reference proteome</keyword>
<evidence type="ECO:0000313" key="2">
    <source>
        <dbReference type="EMBL" id="TDL15788.1"/>
    </source>
</evidence>
<sequence>MGMEDRRLWRLSTRVAILATAGLPSMPHPSQARDIGGGIVQATAAGPSLGFASLSSLGTERGERGGGVKGLGKARERGRQKYWDTVSRISRIPIDRPYGSEYAWRRKSVVLWNDLHRPGGDPGRPGPTRVLMDRSGCER</sequence>
<evidence type="ECO:0000313" key="3">
    <source>
        <dbReference type="Proteomes" id="UP000294933"/>
    </source>
</evidence>
<feature type="region of interest" description="Disordered" evidence="1">
    <location>
        <begin position="116"/>
        <end position="139"/>
    </location>
</feature>
<dbReference type="VEuPathDB" id="FungiDB:BD410DRAFT_85980"/>
<dbReference type="Proteomes" id="UP000294933">
    <property type="component" value="Unassembled WGS sequence"/>
</dbReference>
<name>A0A4Y7PKZ2_9AGAM</name>
<feature type="region of interest" description="Disordered" evidence="1">
    <location>
        <begin position="55"/>
        <end position="76"/>
    </location>
</feature>
<reference evidence="2 3" key="1">
    <citation type="submission" date="2018-06" db="EMBL/GenBank/DDBJ databases">
        <title>A transcriptomic atlas of mushroom development highlights an independent origin of complex multicellularity.</title>
        <authorList>
            <consortium name="DOE Joint Genome Institute"/>
            <person name="Krizsan K."/>
            <person name="Almasi E."/>
            <person name="Merenyi Z."/>
            <person name="Sahu N."/>
            <person name="Viragh M."/>
            <person name="Koszo T."/>
            <person name="Mondo S."/>
            <person name="Kiss B."/>
            <person name="Balint B."/>
            <person name="Kues U."/>
            <person name="Barry K."/>
            <person name="Hegedus J.C."/>
            <person name="Henrissat B."/>
            <person name="Johnson J."/>
            <person name="Lipzen A."/>
            <person name="Ohm R."/>
            <person name="Nagy I."/>
            <person name="Pangilinan J."/>
            <person name="Yan J."/>
            <person name="Xiong Y."/>
            <person name="Grigoriev I.V."/>
            <person name="Hibbett D.S."/>
            <person name="Nagy L.G."/>
        </authorList>
    </citation>
    <scope>NUCLEOTIDE SEQUENCE [LARGE SCALE GENOMIC DNA]</scope>
    <source>
        <strain evidence="2 3">SZMC22713</strain>
    </source>
</reference>
<dbReference type="AlphaFoldDB" id="A0A4Y7PKZ2"/>
<dbReference type="EMBL" id="ML170262">
    <property type="protein sequence ID" value="TDL15788.1"/>
    <property type="molecule type" value="Genomic_DNA"/>
</dbReference>
<gene>
    <name evidence="2" type="ORF">BD410DRAFT_85980</name>
</gene>
<protein>
    <submittedName>
        <fullName evidence="2">Uncharacterized protein</fullName>
    </submittedName>
</protein>
<organism evidence="2 3">
    <name type="scientific">Rickenella mellea</name>
    <dbReference type="NCBI Taxonomy" id="50990"/>
    <lineage>
        <taxon>Eukaryota</taxon>
        <taxon>Fungi</taxon>
        <taxon>Dikarya</taxon>
        <taxon>Basidiomycota</taxon>
        <taxon>Agaricomycotina</taxon>
        <taxon>Agaricomycetes</taxon>
        <taxon>Hymenochaetales</taxon>
        <taxon>Rickenellaceae</taxon>
        <taxon>Rickenella</taxon>
    </lineage>
</organism>
<proteinExistence type="predicted"/>
<accession>A0A4Y7PKZ2</accession>
<evidence type="ECO:0000256" key="1">
    <source>
        <dbReference type="SAM" id="MobiDB-lite"/>
    </source>
</evidence>